<reference evidence="13 14" key="1">
    <citation type="journal article" date="2019" name="Sci. Rep.">
        <title>Orb-weaving spider Araneus ventricosus genome elucidates the spidroin gene catalogue.</title>
        <authorList>
            <person name="Kono N."/>
            <person name="Nakamura H."/>
            <person name="Ohtoshi R."/>
            <person name="Moran D.A.P."/>
            <person name="Shinohara A."/>
            <person name="Yoshida Y."/>
            <person name="Fujiwara M."/>
            <person name="Mori M."/>
            <person name="Tomita M."/>
            <person name="Arakawa K."/>
        </authorList>
    </citation>
    <scope>NUCLEOTIDE SEQUENCE [LARGE SCALE GENOMIC DNA]</scope>
</reference>
<evidence type="ECO:0000313" key="13">
    <source>
        <dbReference type="EMBL" id="GBN74959.1"/>
    </source>
</evidence>
<feature type="transmembrane region" description="Helical" evidence="12">
    <location>
        <begin position="103"/>
        <end position="125"/>
    </location>
</feature>
<keyword evidence="9" id="KW-0406">Ion transport</keyword>
<comment type="subcellular location">
    <subcellularLocation>
        <location evidence="1">Cell junction</location>
        <location evidence="1">Gap junction</location>
    </subcellularLocation>
    <subcellularLocation>
        <location evidence="2">Cell membrane</location>
        <topology evidence="2">Multi-pass membrane protein</topology>
    </subcellularLocation>
</comment>
<keyword evidence="10 12" id="KW-0472">Membrane</keyword>
<evidence type="ECO:0000256" key="7">
    <source>
        <dbReference type="ARBA" id="ARBA00022949"/>
    </source>
</evidence>
<dbReference type="GO" id="GO:0034220">
    <property type="term" value="P:monoatomic ion transmembrane transport"/>
    <property type="evidence" value="ECO:0007669"/>
    <property type="project" value="UniProtKB-KW"/>
</dbReference>
<evidence type="ECO:0000256" key="8">
    <source>
        <dbReference type="ARBA" id="ARBA00022989"/>
    </source>
</evidence>
<keyword evidence="5 12" id="KW-0812">Transmembrane</keyword>
<keyword evidence="4" id="KW-1003">Cell membrane</keyword>
<evidence type="ECO:0000256" key="6">
    <source>
        <dbReference type="ARBA" id="ARBA00022868"/>
    </source>
</evidence>
<evidence type="ECO:0000256" key="9">
    <source>
        <dbReference type="ARBA" id="ARBA00023065"/>
    </source>
</evidence>
<evidence type="ECO:0000256" key="4">
    <source>
        <dbReference type="ARBA" id="ARBA00022475"/>
    </source>
</evidence>
<evidence type="ECO:0008006" key="15">
    <source>
        <dbReference type="Google" id="ProtNLM"/>
    </source>
</evidence>
<organism evidence="13 14">
    <name type="scientific">Araneus ventricosus</name>
    <name type="common">Orbweaver spider</name>
    <name type="synonym">Epeira ventricosa</name>
    <dbReference type="NCBI Taxonomy" id="182803"/>
    <lineage>
        <taxon>Eukaryota</taxon>
        <taxon>Metazoa</taxon>
        <taxon>Ecdysozoa</taxon>
        <taxon>Arthropoda</taxon>
        <taxon>Chelicerata</taxon>
        <taxon>Arachnida</taxon>
        <taxon>Araneae</taxon>
        <taxon>Araneomorphae</taxon>
        <taxon>Entelegynae</taxon>
        <taxon>Araneoidea</taxon>
        <taxon>Araneidae</taxon>
        <taxon>Araneus</taxon>
    </lineage>
</organism>
<accession>A0A4Y2RI35</accession>
<evidence type="ECO:0000256" key="3">
    <source>
        <dbReference type="ARBA" id="ARBA00022448"/>
    </source>
</evidence>
<dbReference type="GO" id="GO:0005886">
    <property type="term" value="C:plasma membrane"/>
    <property type="evidence" value="ECO:0007669"/>
    <property type="project" value="UniProtKB-SubCell"/>
</dbReference>
<evidence type="ECO:0000256" key="5">
    <source>
        <dbReference type="ARBA" id="ARBA00022692"/>
    </source>
</evidence>
<evidence type="ECO:0000256" key="1">
    <source>
        <dbReference type="ARBA" id="ARBA00004610"/>
    </source>
</evidence>
<dbReference type="InterPro" id="IPR000990">
    <property type="entry name" value="Innexin"/>
</dbReference>
<dbReference type="Pfam" id="PF00876">
    <property type="entry name" value="Innexin"/>
    <property type="match status" value="1"/>
</dbReference>
<comment type="caution">
    <text evidence="13">The sequence shown here is derived from an EMBL/GenBank/DDBJ whole genome shotgun (WGS) entry which is preliminary data.</text>
</comment>
<keyword evidence="7" id="KW-0965">Cell junction</keyword>
<keyword evidence="14" id="KW-1185">Reference proteome</keyword>
<proteinExistence type="predicted"/>
<keyword evidence="11" id="KW-0407">Ion channel</keyword>
<name>A0A4Y2RI35_ARAVE</name>
<dbReference type="OrthoDB" id="5867527at2759"/>
<dbReference type="AlphaFoldDB" id="A0A4Y2RI35"/>
<keyword evidence="6" id="KW-0303">Gap junction</keyword>
<evidence type="ECO:0000256" key="10">
    <source>
        <dbReference type="ARBA" id="ARBA00023136"/>
    </source>
</evidence>
<sequence>MDLLSVLKCFFKTDSITIDNIVFRLHYKATAITLVAFSILVTARQYIGDPIDCIALSKVTYWKLLTPLLDIQPSATICLEGRVGVGWCLIGVAASRHSIVNTMLILSVVLFVLFLQPFCLIAKYSGKICEGNWMKNQSWSQ</sequence>
<keyword evidence="3" id="KW-0813">Transport</keyword>
<dbReference type="GO" id="GO:0005921">
    <property type="term" value="C:gap junction"/>
    <property type="evidence" value="ECO:0007669"/>
    <property type="project" value="UniProtKB-SubCell"/>
</dbReference>
<protein>
    <recommendedName>
        <fullName evidence="15">Innexin</fullName>
    </recommendedName>
</protein>
<dbReference type="EMBL" id="BGPR01017052">
    <property type="protein sequence ID" value="GBN74959.1"/>
    <property type="molecule type" value="Genomic_DNA"/>
</dbReference>
<evidence type="ECO:0000256" key="11">
    <source>
        <dbReference type="ARBA" id="ARBA00023303"/>
    </source>
</evidence>
<evidence type="ECO:0000256" key="2">
    <source>
        <dbReference type="ARBA" id="ARBA00004651"/>
    </source>
</evidence>
<evidence type="ECO:0000313" key="14">
    <source>
        <dbReference type="Proteomes" id="UP000499080"/>
    </source>
</evidence>
<dbReference type="Proteomes" id="UP000499080">
    <property type="component" value="Unassembled WGS sequence"/>
</dbReference>
<evidence type="ECO:0000256" key="12">
    <source>
        <dbReference type="SAM" id="Phobius"/>
    </source>
</evidence>
<gene>
    <name evidence="13" type="ORF">AVEN_46172_1</name>
</gene>
<keyword evidence="8 12" id="KW-1133">Transmembrane helix</keyword>